<reference evidence="3" key="1">
    <citation type="submission" date="2022-04" db="EMBL/GenBank/DDBJ databases">
        <title>Roseomonas acroporae sp. nov., isolated from coral Acropora digitifera.</title>
        <authorList>
            <person name="Sun H."/>
        </authorList>
    </citation>
    <scope>NUCLEOTIDE SEQUENCE</scope>
    <source>
        <strain evidence="3">NAR14</strain>
    </source>
</reference>
<organism evidence="3 4">
    <name type="scientific">Roseomonas acroporae</name>
    <dbReference type="NCBI Taxonomy" id="2937791"/>
    <lineage>
        <taxon>Bacteria</taxon>
        <taxon>Pseudomonadati</taxon>
        <taxon>Pseudomonadota</taxon>
        <taxon>Alphaproteobacteria</taxon>
        <taxon>Acetobacterales</taxon>
        <taxon>Roseomonadaceae</taxon>
        <taxon>Roseomonas</taxon>
    </lineage>
</organism>
<dbReference type="PROSITE" id="PS51257">
    <property type="entry name" value="PROKAR_LIPOPROTEIN"/>
    <property type="match status" value="1"/>
</dbReference>
<feature type="compositionally biased region" description="Basic and acidic residues" evidence="1">
    <location>
        <begin position="79"/>
        <end position="103"/>
    </location>
</feature>
<proteinExistence type="predicted"/>
<sequence>MTRLLWSLPLGGTLALLAACGPTAEELRAMDTQRCAGFGFAPGTDGFANCLMSATQQREAEAAADRRAFQARQAQENQARQEREAAERARSDAEAQRRRDEAQRAMSSGPADIGIPQIQMPDLSRMNCTSSSSGNAGSLSCH</sequence>
<feature type="region of interest" description="Disordered" evidence="1">
    <location>
        <begin position="61"/>
        <end position="117"/>
    </location>
</feature>
<evidence type="ECO:0000313" key="4">
    <source>
        <dbReference type="Proteomes" id="UP001139516"/>
    </source>
</evidence>
<dbReference type="RefSeq" id="WP_248670113.1">
    <property type="nucleotide sequence ID" value="NZ_JALPRX010000174.1"/>
</dbReference>
<gene>
    <name evidence="3" type="ORF">M0638_27320</name>
</gene>
<keyword evidence="4" id="KW-1185">Reference proteome</keyword>
<evidence type="ECO:0000256" key="2">
    <source>
        <dbReference type="SAM" id="SignalP"/>
    </source>
</evidence>
<feature type="chain" id="PRO_5040858039" description="Lipoprotein" evidence="2">
    <location>
        <begin position="19"/>
        <end position="142"/>
    </location>
</feature>
<feature type="region of interest" description="Disordered" evidence="1">
    <location>
        <begin position="123"/>
        <end position="142"/>
    </location>
</feature>
<name>A0A9X1YLA3_9PROT</name>
<protein>
    <recommendedName>
        <fullName evidence="5">Lipoprotein</fullName>
    </recommendedName>
</protein>
<dbReference type="Proteomes" id="UP001139516">
    <property type="component" value="Unassembled WGS sequence"/>
</dbReference>
<keyword evidence="2" id="KW-0732">Signal</keyword>
<dbReference type="AlphaFoldDB" id="A0A9X1YLA3"/>
<feature type="compositionally biased region" description="Low complexity" evidence="1">
    <location>
        <begin position="130"/>
        <end position="142"/>
    </location>
</feature>
<evidence type="ECO:0000256" key="1">
    <source>
        <dbReference type="SAM" id="MobiDB-lite"/>
    </source>
</evidence>
<comment type="caution">
    <text evidence="3">The sequence shown here is derived from an EMBL/GenBank/DDBJ whole genome shotgun (WGS) entry which is preliminary data.</text>
</comment>
<accession>A0A9X1YLA3</accession>
<evidence type="ECO:0000313" key="3">
    <source>
        <dbReference type="EMBL" id="MCK8788071.1"/>
    </source>
</evidence>
<dbReference type="EMBL" id="JALPRX010000174">
    <property type="protein sequence ID" value="MCK8788071.1"/>
    <property type="molecule type" value="Genomic_DNA"/>
</dbReference>
<evidence type="ECO:0008006" key="5">
    <source>
        <dbReference type="Google" id="ProtNLM"/>
    </source>
</evidence>
<feature type="signal peptide" evidence="2">
    <location>
        <begin position="1"/>
        <end position="18"/>
    </location>
</feature>